<dbReference type="EMBL" id="CAJHUB010000750">
    <property type="protein sequence ID" value="CAD7680939.1"/>
    <property type="molecule type" value="Genomic_DNA"/>
</dbReference>
<comment type="subcellular location">
    <subcellularLocation>
        <location evidence="1">Mitochondrion</location>
    </subcellularLocation>
</comment>
<accession>A0A811Z2H2</accession>
<sequence length="96" mass="11464">MALAVVKWVIPNRTIWKHLFPTQNRALYCLLELALISDGRRTVGYHPSVEIPYEHTQLIPWSDLVHNNEETHDQHHWYHCGQYHRTLKKLDSPKDR</sequence>
<evidence type="ECO:0000313" key="8">
    <source>
        <dbReference type="EMBL" id="CAD7680939.1"/>
    </source>
</evidence>
<evidence type="ECO:0000313" key="9">
    <source>
        <dbReference type="Proteomes" id="UP000645828"/>
    </source>
</evidence>
<comment type="similarity">
    <text evidence="2">Belongs to the mitochondrion-specific ribosomal protein mL42 family.</text>
</comment>
<proteinExistence type="inferred from homology"/>
<reference evidence="8" key="1">
    <citation type="submission" date="2020-12" db="EMBL/GenBank/DDBJ databases">
        <authorList>
            <consortium name="Molecular Ecology Group"/>
        </authorList>
    </citation>
    <scope>NUCLEOTIDE SEQUENCE</scope>
    <source>
        <strain evidence="8">TBG_1078</strain>
    </source>
</reference>
<keyword evidence="5" id="KW-0496">Mitochondrion</keyword>
<keyword evidence="9" id="KW-1185">Reference proteome</keyword>
<keyword evidence="6" id="KW-0687">Ribonucleoprotein</keyword>
<keyword evidence="3" id="KW-0809">Transit peptide</keyword>
<organism evidence="8 9">
    <name type="scientific">Nyctereutes procyonoides</name>
    <name type="common">Raccoon dog</name>
    <name type="synonym">Canis procyonoides</name>
    <dbReference type="NCBI Taxonomy" id="34880"/>
    <lineage>
        <taxon>Eukaryota</taxon>
        <taxon>Metazoa</taxon>
        <taxon>Chordata</taxon>
        <taxon>Craniata</taxon>
        <taxon>Vertebrata</taxon>
        <taxon>Euteleostomi</taxon>
        <taxon>Mammalia</taxon>
        <taxon>Eutheria</taxon>
        <taxon>Laurasiatheria</taxon>
        <taxon>Carnivora</taxon>
        <taxon>Caniformia</taxon>
        <taxon>Canidae</taxon>
        <taxon>Nyctereutes</taxon>
    </lineage>
</organism>
<keyword evidence="4" id="KW-0689">Ribosomal protein</keyword>
<name>A0A811Z2H2_NYCPR</name>
<dbReference type="Proteomes" id="UP000645828">
    <property type="component" value="Unassembled WGS sequence"/>
</dbReference>
<dbReference type="GO" id="GO:0005762">
    <property type="term" value="C:mitochondrial large ribosomal subunit"/>
    <property type="evidence" value="ECO:0007669"/>
    <property type="project" value="TreeGrafter"/>
</dbReference>
<evidence type="ECO:0000256" key="3">
    <source>
        <dbReference type="ARBA" id="ARBA00022946"/>
    </source>
</evidence>
<dbReference type="PANTHER" id="PTHR13450">
    <property type="entry name" value="MITOCHONDRIAL 39S RIBOSOMAL PROTEIN L42"/>
    <property type="match status" value="1"/>
</dbReference>
<dbReference type="AlphaFoldDB" id="A0A811Z2H2"/>
<protein>
    <recommendedName>
        <fullName evidence="7">Large ribosomal subunit protein mL42</fullName>
    </recommendedName>
</protein>
<dbReference type="Pfam" id="PF10210">
    <property type="entry name" value="MRP-S32"/>
    <property type="match status" value="1"/>
</dbReference>
<dbReference type="PANTHER" id="PTHR13450:SF4">
    <property type="entry name" value="LARGE RIBOSOMAL SUBUNIT PROTEIN ML42"/>
    <property type="match status" value="1"/>
</dbReference>
<evidence type="ECO:0000256" key="7">
    <source>
        <dbReference type="ARBA" id="ARBA00035189"/>
    </source>
</evidence>
<dbReference type="InterPro" id="IPR019346">
    <property type="entry name" value="Ribosomal_mL42"/>
</dbReference>
<evidence type="ECO:0000256" key="1">
    <source>
        <dbReference type="ARBA" id="ARBA00004173"/>
    </source>
</evidence>
<comment type="caution">
    <text evidence="8">The sequence shown here is derived from an EMBL/GenBank/DDBJ whole genome shotgun (WGS) entry which is preliminary data.</text>
</comment>
<evidence type="ECO:0000256" key="2">
    <source>
        <dbReference type="ARBA" id="ARBA00005556"/>
    </source>
</evidence>
<gene>
    <name evidence="8" type="ORF">NYPRO_LOCUS13731</name>
</gene>
<evidence type="ECO:0000256" key="5">
    <source>
        <dbReference type="ARBA" id="ARBA00023128"/>
    </source>
</evidence>
<evidence type="ECO:0000256" key="4">
    <source>
        <dbReference type="ARBA" id="ARBA00022980"/>
    </source>
</evidence>
<evidence type="ECO:0000256" key="6">
    <source>
        <dbReference type="ARBA" id="ARBA00023274"/>
    </source>
</evidence>